<keyword evidence="5 7" id="KW-0807">Transducer</keyword>
<feature type="domain" description="Methyl-accepting transducer" evidence="9">
    <location>
        <begin position="269"/>
        <end position="505"/>
    </location>
</feature>
<protein>
    <submittedName>
        <fullName evidence="11">Chemotaxis protein</fullName>
    </submittedName>
</protein>
<evidence type="ECO:0000259" key="10">
    <source>
        <dbReference type="PROSITE" id="PS50885"/>
    </source>
</evidence>
<comment type="similarity">
    <text evidence="6">Belongs to the methyl-accepting chemotaxis (MCP) protein family.</text>
</comment>
<proteinExistence type="inferred from homology"/>
<dbReference type="Gene3D" id="6.10.340.10">
    <property type="match status" value="1"/>
</dbReference>
<comment type="caution">
    <text evidence="11">The sequence shown here is derived from an EMBL/GenBank/DDBJ whole genome shotgun (WGS) entry which is preliminary data.</text>
</comment>
<evidence type="ECO:0000256" key="5">
    <source>
        <dbReference type="ARBA" id="ARBA00023224"/>
    </source>
</evidence>
<reference evidence="12" key="1">
    <citation type="journal article" date="2020" name="Int. J. Syst. Evol. Microbiol.">
        <title>Alteromonas alba sp. nov., a marine bacterium isolated from the seawater of the West Pacific Ocean.</title>
        <authorList>
            <person name="Sun C."/>
            <person name="Wu Y.-H."/>
            <person name="Xamxidin M."/>
            <person name="Cheng H."/>
            <person name="Xu X.-W."/>
        </authorList>
    </citation>
    <scope>NUCLEOTIDE SEQUENCE [LARGE SCALE GENOMIC DNA]</scope>
    <source>
        <strain evidence="12">190</strain>
    </source>
</reference>
<feature type="transmembrane region" description="Helical" evidence="8">
    <location>
        <begin position="188"/>
        <end position="207"/>
    </location>
</feature>
<dbReference type="GO" id="GO:0004888">
    <property type="term" value="F:transmembrane signaling receptor activity"/>
    <property type="evidence" value="ECO:0007669"/>
    <property type="project" value="InterPro"/>
</dbReference>
<feature type="domain" description="HAMP" evidence="10">
    <location>
        <begin position="212"/>
        <end position="264"/>
    </location>
</feature>
<dbReference type="PROSITE" id="PS50885">
    <property type="entry name" value="HAMP"/>
    <property type="match status" value="1"/>
</dbReference>
<dbReference type="InterPro" id="IPR004090">
    <property type="entry name" value="Chemotax_Me-accpt_rcpt"/>
</dbReference>
<organism evidence="11 12">
    <name type="scientific">Alteromonas alba</name>
    <dbReference type="NCBI Taxonomy" id="2079529"/>
    <lineage>
        <taxon>Bacteria</taxon>
        <taxon>Pseudomonadati</taxon>
        <taxon>Pseudomonadota</taxon>
        <taxon>Gammaproteobacteria</taxon>
        <taxon>Alteromonadales</taxon>
        <taxon>Alteromonadaceae</taxon>
        <taxon>Alteromonas/Salinimonas group</taxon>
        <taxon>Alteromonas</taxon>
    </lineage>
</organism>
<dbReference type="PANTHER" id="PTHR32089">
    <property type="entry name" value="METHYL-ACCEPTING CHEMOTAXIS PROTEIN MCPB"/>
    <property type="match status" value="1"/>
</dbReference>
<sequence length="540" mass="59263">MIRFTSINRLIMTPVLAIIAILVLLNAGSLTIAFSLMSDIEQVEQTNVVHERLVSDALTEFKTQVQEWKNVLLRGASDKDREKYWSRFQAREADVQEILRKLMAGEELNTDSASLIDRFLTAHKTMGVKYREGYEAFVSAGYSPYTGDTFVRGIDREPADLLQQATDQIAQATRQAKEQVTAQTSQRLWLIMGLSIVLSGLCIVYLITNLRRNIVKPTREIATCLQKMEQKDYDYRLEYRSEHELGLVASATRHLQNKLQDTVTILSDAQDQIRQSHDILEDVSSAIAKGASDQHTSSDSLAQANDKLDEIVKGLVTITSQVSVASSHSQQQVQECYTTFDSANKGFAELARTVASASQIVNELQARSASILTVVNVINEIADQTNLLALNAAIEAARAGEHGRGFAVVADEVRALAAKTQQSTQEINAILSAFEADASKAVSAMASGQQHADVNAQSAQQALALLNELVRYIDETQSVVGALEEAANDQSSIQRQLDGVIARVMSSAEDYKSLSQSNNISEAINMMSKNVMSVVSALSR</sequence>
<dbReference type="RefSeq" id="WP_105935578.1">
    <property type="nucleotide sequence ID" value="NZ_PVNP01000188.1"/>
</dbReference>
<keyword evidence="3 8" id="KW-1133">Transmembrane helix</keyword>
<keyword evidence="2 8" id="KW-0812">Transmembrane</keyword>
<evidence type="ECO:0000259" key="9">
    <source>
        <dbReference type="PROSITE" id="PS50111"/>
    </source>
</evidence>
<keyword evidence="12" id="KW-1185">Reference proteome</keyword>
<keyword evidence="4 8" id="KW-0472">Membrane</keyword>
<dbReference type="InterPro" id="IPR004089">
    <property type="entry name" value="MCPsignal_dom"/>
</dbReference>
<dbReference type="GO" id="GO:0007165">
    <property type="term" value="P:signal transduction"/>
    <property type="evidence" value="ECO:0007669"/>
    <property type="project" value="UniProtKB-KW"/>
</dbReference>
<evidence type="ECO:0000256" key="6">
    <source>
        <dbReference type="ARBA" id="ARBA00029447"/>
    </source>
</evidence>
<dbReference type="PRINTS" id="PR00260">
    <property type="entry name" value="CHEMTRNSDUCR"/>
</dbReference>
<evidence type="ECO:0000256" key="3">
    <source>
        <dbReference type="ARBA" id="ARBA00022989"/>
    </source>
</evidence>
<comment type="subcellular location">
    <subcellularLocation>
        <location evidence="1">Membrane</location>
        <topology evidence="1">Multi-pass membrane protein</topology>
    </subcellularLocation>
</comment>
<dbReference type="SMART" id="SM00283">
    <property type="entry name" value="MA"/>
    <property type="match status" value="1"/>
</dbReference>
<dbReference type="GO" id="GO:0016020">
    <property type="term" value="C:membrane"/>
    <property type="evidence" value="ECO:0007669"/>
    <property type="project" value="UniProtKB-SubCell"/>
</dbReference>
<evidence type="ECO:0000256" key="2">
    <source>
        <dbReference type="ARBA" id="ARBA00022692"/>
    </source>
</evidence>
<dbReference type="OrthoDB" id="1884279at2"/>
<evidence type="ECO:0000256" key="8">
    <source>
        <dbReference type="SAM" id="Phobius"/>
    </source>
</evidence>
<dbReference type="InterPro" id="IPR003660">
    <property type="entry name" value="HAMP_dom"/>
</dbReference>
<accession>A0A2S9V7C4</accession>
<dbReference type="EMBL" id="PVNP01000188">
    <property type="protein sequence ID" value="PRO72338.1"/>
    <property type="molecule type" value="Genomic_DNA"/>
</dbReference>
<dbReference type="Pfam" id="PF00015">
    <property type="entry name" value="MCPsignal"/>
    <property type="match status" value="1"/>
</dbReference>
<dbReference type="Gene3D" id="1.10.287.950">
    <property type="entry name" value="Methyl-accepting chemotaxis protein"/>
    <property type="match status" value="1"/>
</dbReference>
<evidence type="ECO:0000256" key="4">
    <source>
        <dbReference type="ARBA" id="ARBA00023136"/>
    </source>
</evidence>
<evidence type="ECO:0000256" key="1">
    <source>
        <dbReference type="ARBA" id="ARBA00004141"/>
    </source>
</evidence>
<gene>
    <name evidence="11" type="ORF">C6Y40_16870</name>
</gene>
<dbReference type="GO" id="GO:0006935">
    <property type="term" value="P:chemotaxis"/>
    <property type="evidence" value="ECO:0007669"/>
    <property type="project" value="InterPro"/>
</dbReference>
<name>A0A2S9V7C4_9ALTE</name>
<evidence type="ECO:0000256" key="7">
    <source>
        <dbReference type="PROSITE-ProRule" id="PRU00284"/>
    </source>
</evidence>
<dbReference type="PANTHER" id="PTHR32089:SF119">
    <property type="entry name" value="METHYL-ACCEPTING CHEMOTAXIS PROTEIN CTPL"/>
    <property type="match status" value="1"/>
</dbReference>
<evidence type="ECO:0000313" key="12">
    <source>
        <dbReference type="Proteomes" id="UP000238949"/>
    </source>
</evidence>
<dbReference type="Proteomes" id="UP000238949">
    <property type="component" value="Unassembled WGS sequence"/>
</dbReference>
<dbReference type="AlphaFoldDB" id="A0A2S9V7C4"/>
<dbReference type="PROSITE" id="PS50111">
    <property type="entry name" value="CHEMOTAXIS_TRANSDUC_2"/>
    <property type="match status" value="1"/>
</dbReference>
<dbReference type="SUPFAM" id="SSF58104">
    <property type="entry name" value="Methyl-accepting chemotaxis protein (MCP) signaling domain"/>
    <property type="match status" value="1"/>
</dbReference>
<evidence type="ECO:0000313" key="11">
    <source>
        <dbReference type="EMBL" id="PRO72338.1"/>
    </source>
</evidence>